<dbReference type="Proteomes" id="UP000318055">
    <property type="component" value="Chromosome"/>
</dbReference>
<evidence type="ECO:0000259" key="1">
    <source>
        <dbReference type="Pfam" id="PF00144"/>
    </source>
</evidence>
<evidence type="ECO:0000313" key="3">
    <source>
        <dbReference type="Proteomes" id="UP000318055"/>
    </source>
</evidence>
<protein>
    <submittedName>
        <fullName evidence="2">Serine hydrolase</fullName>
    </submittedName>
</protein>
<reference evidence="2 3" key="1">
    <citation type="submission" date="2019-07" db="EMBL/GenBank/DDBJ databases">
        <title>Sphingomonas alkalisoli sp. nov., isolated from rhizosphere soil of Suaedae salsa.</title>
        <authorList>
            <person name="Zhang H."/>
            <person name="Xu L."/>
            <person name="Zhang J.-X."/>
            <person name="Sun J.-Q."/>
        </authorList>
    </citation>
    <scope>NUCLEOTIDE SEQUENCE [LARGE SCALE GENOMIC DNA]</scope>
    <source>
        <strain evidence="2 3">XS-10</strain>
    </source>
</reference>
<proteinExistence type="predicted"/>
<name>A0A518RJ88_9SPHN</name>
<keyword evidence="2" id="KW-0378">Hydrolase</keyword>
<dbReference type="PANTHER" id="PTHR43283">
    <property type="entry name" value="BETA-LACTAMASE-RELATED"/>
    <property type="match status" value="1"/>
</dbReference>
<dbReference type="AlphaFoldDB" id="A0A518RJ88"/>
<feature type="domain" description="Beta-lactamase-related" evidence="1">
    <location>
        <begin position="66"/>
        <end position="334"/>
    </location>
</feature>
<sequence length="358" mass="38633">MAHRADRARQQEMDMPVRLRGLMMLATLTLCAMAPTAAPAIAEPVAADGDATDRLLDFLRSQNSSGVLIVQDGKVLVETYWPPPQTPLFRAFVHGRTADGVLLEDVASQQKSFVAVLVAIARDKGLIDLDQPVSTYIGAGWSRATSEQEAQITVAHLLTMSSGLDDTFAYQAPPGTRFHYNTPVYAVTKQVVAAAAKQPLETITRDWLTGPAGMRDTGWRQRPPALSGIGNATGLVTTPRDTALFGALILDRGVARNGARIVSEASLMAMFAPSAPNPAYGQFWWLNGSAFTIRALAGRVEGPLVPAAPADMIGAFGAFERRLYIVPSRKLIVVRSGAASALKDFDQQFWTRLMQVID</sequence>
<dbReference type="EMBL" id="CP042239">
    <property type="protein sequence ID" value="QDX27514.1"/>
    <property type="molecule type" value="Genomic_DNA"/>
</dbReference>
<dbReference type="Gene3D" id="3.40.710.10">
    <property type="entry name" value="DD-peptidase/beta-lactamase superfamily"/>
    <property type="match status" value="1"/>
</dbReference>
<accession>A0A518RJ88</accession>
<evidence type="ECO:0000313" key="2">
    <source>
        <dbReference type="EMBL" id="QDX27514.1"/>
    </source>
</evidence>
<dbReference type="OrthoDB" id="9814204at2"/>
<dbReference type="InterPro" id="IPR050789">
    <property type="entry name" value="Diverse_Enzym_Activities"/>
</dbReference>
<organism evidence="2 3">
    <name type="scientific">Sphingomonas suaedae</name>
    <dbReference type="NCBI Taxonomy" id="2599297"/>
    <lineage>
        <taxon>Bacteria</taxon>
        <taxon>Pseudomonadati</taxon>
        <taxon>Pseudomonadota</taxon>
        <taxon>Alphaproteobacteria</taxon>
        <taxon>Sphingomonadales</taxon>
        <taxon>Sphingomonadaceae</taxon>
        <taxon>Sphingomonas</taxon>
    </lineage>
</organism>
<dbReference type="PANTHER" id="PTHR43283:SF7">
    <property type="entry name" value="BETA-LACTAMASE-RELATED DOMAIN-CONTAINING PROTEIN"/>
    <property type="match status" value="1"/>
</dbReference>
<dbReference type="InterPro" id="IPR012338">
    <property type="entry name" value="Beta-lactam/transpept-like"/>
</dbReference>
<dbReference type="GO" id="GO:0016787">
    <property type="term" value="F:hydrolase activity"/>
    <property type="evidence" value="ECO:0007669"/>
    <property type="project" value="UniProtKB-KW"/>
</dbReference>
<dbReference type="KEGG" id="ssua:FPZ54_16895"/>
<keyword evidence="3" id="KW-1185">Reference proteome</keyword>
<dbReference type="InterPro" id="IPR001466">
    <property type="entry name" value="Beta-lactam-related"/>
</dbReference>
<gene>
    <name evidence="2" type="ORF">FPZ54_16895</name>
</gene>
<dbReference type="Pfam" id="PF00144">
    <property type="entry name" value="Beta-lactamase"/>
    <property type="match status" value="1"/>
</dbReference>
<dbReference type="SUPFAM" id="SSF56601">
    <property type="entry name" value="beta-lactamase/transpeptidase-like"/>
    <property type="match status" value="1"/>
</dbReference>